<protein>
    <submittedName>
        <fullName evidence="1">Uncharacterized protein</fullName>
    </submittedName>
</protein>
<keyword evidence="2" id="KW-1185">Reference proteome</keyword>
<proteinExistence type="predicted"/>
<name>A0ACC0PRY7_RHOML</name>
<dbReference type="EMBL" id="CM046389">
    <property type="protein sequence ID" value="KAI8568361.1"/>
    <property type="molecule type" value="Genomic_DNA"/>
</dbReference>
<evidence type="ECO:0000313" key="2">
    <source>
        <dbReference type="Proteomes" id="UP001062846"/>
    </source>
</evidence>
<organism evidence="1 2">
    <name type="scientific">Rhododendron molle</name>
    <name type="common">Chinese azalea</name>
    <name type="synonym">Azalea mollis</name>
    <dbReference type="NCBI Taxonomy" id="49168"/>
    <lineage>
        <taxon>Eukaryota</taxon>
        <taxon>Viridiplantae</taxon>
        <taxon>Streptophyta</taxon>
        <taxon>Embryophyta</taxon>
        <taxon>Tracheophyta</taxon>
        <taxon>Spermatophyta</taxon>
        <taxon>Magnoliopsida</taxon>
        <taxon>eudicotyledons</taxon>
        <taxon>Gunneridae</taxon>
        <taxon>Pentapetalae</taxon>
        <taxon>asterids</taxon>
        <taxon>Ericales</taxon>
        <taxon>Ericaceae</taxon>
        <taxon>Ericoideae</taxon>
        <taxon>Rhodoreae</taxon>
        <taxon>Rhododendron</taxon>
    </lineage>
</organism>
<gene>
    <name evidence="1" type="ORF">RHMOL_Rhmol02G0192300</name>
</gene>
<sequence length="107" mass="12389">MALLNQALLRPWLDSLKGIDWLNFRGHRLYALRHLREVAIRHVLFLAAAHFWDFEVHVFRFGSQELCPTVEEFHAYLGSHDSAEPVVPMIRERMKNILKAKLGGVIG</sequence>
<accession>A0ACC0PRY7</accession>
<dbReference type="Proteomes" id="UP001062846">
    <property type="component" value="Chromosome 2"/>
</dbReference>
<reference evidence="1" key="1">
    <citation type="submission" date="2022-02" db="EMBL/GenBank/DDBJ databases">
        <title>Plant Genome Project.</title>
        <authorList>
            <person name="Zhang R.-G."/>
        </authorList>
    </citation>
    <scope>NUCLEOTIDE SEQUENCE</scope>
    <source>
        <strain evidence="1">AT1</strain>
    </source>
</reference>
<comment type="caution">
    <text evidence="1">The sequence shown here is derived from an EMBL/GenBank/DDBJ whole genome shotgun (WGS) entry which is preliminary data.</text>
</comment>
<evidence type="ECO:0000313" key="1">
    <source>
        <dbReference type="EMBL" id="KAI8568361.1"/>
    </source>
</evidence>